<evidence type="ECO:0000313" key="2">
    <source>
        <dbReference type="EMBL" id="TKW21299.1"/>
    </source>
</evidence>
<keyword evidence="1" id="KW-0732">Signal</keyword>
<feature type="chain" id="PRO_5020758578" evidence="1">
    <location>
        <begin position="18"/>
        <end position="50"/>
    </location>
</feature>
<keyword evidence="3" id="KW-1185">Reference proteome</keyword>
<evidence type="ECO:0000256" key="1">
    <source>
        <dbReference type="SAM" id="SignalP"/>
    </source>
</evidence>
<sequence>MLITCSFLPLLHASTKSTEPWPNPCVMYKGSGCNKNPGHQFLAQARSQYN</sequence>
<dbReference type="AlphaFoldDB" id="A0A4U6V3E0"/>
<dbReference type="Proteomes" id="UP000298652">
    <property type="component" value="Chromosome 4"/>
</dbReference>
<organism evidence="2 3">
    <name type="scientific">Setaria viridis</name>
    <name type="common">Green bristlegrass</name>
    <name type="synonym">Setaria italica subsp. viridis</name>
    <dbReference type="NCBI Taxonomy" id="4556"/>
    <lineage>
        <taxon>Eukaryota</taxon>
        <taxon>Viridiplantae</taxon>
        <taxon>Streptophyta</taxon>
        <taxon>Embryophyta</taxon>
        <taxon>Tracheophyta</taxon>
        <taxon>Spermatophyta</taxon>
        <taxon>Magnoliopsida</taxon>
        <taxon>Liliopsida</taxon>
        <taxon>Poales</taxon>
        <taxon>Poaceae</taxon>
        <taxon>PACMAD clade</taxon>
        <taxon>Panicoideae</taxon>
        <taxon>Panicodae</taxon>
        <taxon>Paniceae</taxon>
        <taxon>Cenchrinae</taxon>
        <taxon>Setaria</taxon>
    </lineage>
</organism>
<evidence type="ECO:0000313" key="3">
    <source>
        <dbReference type="Proteomes" id="UP000298652"/>
    </source>
</evidence>
<name>A0A4U6V3E0_SETVI</name>
<dbReference type="Gramene" id="TKW21299">
    <property type="protein sequence ID" value="TKW21299"/>
    <property type="gene ID" value="SEVIR_4G168202v2"/>
</dbReference>
<feature type="signal peptide" evidence="1">
    <location>
        <begin position="1"/>
        <end position="17"/>
    </location>
</feature>
<accession>A0A4U6V3E0</accession>
<proteinExistence type="predicted"/>
<protein>
    <submittedName>
        <fullName evidence="2">Uncharacterized protein</fullName>
    </submittedName>
</protein>
<gene>
    <name evidence="2" type="ORF">SEVIR_4G168202v2</name>
</gene>
<reference evidence="2" key="1">
    <citation type="submission" date="2019-03" db="EMBL/GenBank/DDBJ databases">
        <title>WGS assembly of Setaria viridis.</title>
        <authorList>
            <person name="Huang P."/>
            <person name="Jenkins J."/>
            <person name="Grimwood J."/>
            <person name="Barry K."/>
            <person name="Healey A."/>
            <person name="Mamidi S."/>
            <person name="Sreedasyam A."/>
            <person name="Shu S."/>
            <person name="Feldman M."/>
            <person name="Wu J."/>
            <person name="Yu Y."/>
            <person name="Chen C."/>
            <person name="Johnson J."/>
            <person name="Rokhsar D."/>
            <person name="Baxter I."/>
            <person name="Schmutz J."/>
            <person name="Brutnell T."/>
            <person name="Kellogg E."/>
        </authorList>
    </citation>
    <scope>NUCLEOTIDE SEQUENCE [LARGE SCALE GENOMIC DNA]</scope>
</reference>
<dbReference type="EMBL" id="CM016555">
    <property type="protein sequence ID" value="TKW21299.1"/>
    <property type="molecule type" value="Genomic_DNA"/>
</dbReference>